<sequence>MTKMTWLYILIPLLVLGIFIVTGAKSPDKYKYLFRNTILSKSQKLELGAVLRGRVYYPRYFYIPTLKQYLVYSDVDETGPFHSNRLYNNDWGKVHARLDEQGNVLESFKTDLRFSTKSGCFYGPKTYIPWLESGKIDQVPYDSIYNETFELGQNAFNALLIELYQHADYVEYINLRASNDDLHQAAVIFRREGKVEILLSGLRDSRLNCNFQENKMTNNFEDYYSPIMRDATAYADSPPRMQLIALETNNDNPFLYWRRWFKNPFRIEAYKSEESQGWVGIMEFHGIPIYLPEDGLGSAYVRFSVKGDLFRFKVLDVYKSSFLPLYNLGLRTFQLPESIRTEHSLTFMESVQNSGQNRLGGGVFVVRSSTQSNSSADLPSGLTEERFNTLPINLQEALMHPDNATDLIIHDKSISTWIPEIELLKNLKHLELNTSMTEIPDEIAKFPQLQELIVQNGQIQRVSPQLATLQNLTLLDLYSNNLTAFPECILQLKNLERLDIGYNEISSLPAEISGLHRLKNLELISTNLSSLPESMIDMKQLYIYDAGSLQNKLSSAYQHLFELKFSNEQ</sequence>
<accession>A0ABY6CQF8</accession>
<gene>
    <name evidence="3" type="ORF">N6H18_01265</name>
</gene>
<reference evidence="3" key="1">
    <citation type="submission" date="2022-09" db="EMBL/GenBank/DDBJ databases">
        <title>Comparative genomics and taxonomic characterization of three novel marine species of genus Reichenbachiella exhibiting antioxidant and polysaccharide degradation activities.</title>
        <authorList>
            <person name="Muhammad N."/>
            <person name="Lee Y.-J."/>
            <person name="Ko J."/>
            <person name="Kim S.-G."/>
        </authorList>
    </citation>
    <scope>NUCLEOTIDE SEQUENCE</scope>
    <source>
        <strain evidence="3">BKB1-1</strain>
    </source>
</reference>
<evidence type="ECO:0000313" key="4">
    <source>
        <dbReference type="Proteomes" id="UP001065174"/>
    </source>
</evidence>
<dbReference type="InterPro" id="IPR003591">
    <property type="entry name" value="Leu-rich_rpt_typical-subtyp"/>
</dbReference>
<dbReference type="Pfam" id="PF13855">
    <property type="entry name" value="LRR_8"/>
    <property type="match status" value="1"/>
</dbReference>
<dbReference type="Proteomes" id="UP001065174">
    <property type="component" value="Chromosome"/>
</dbReference>
<keyword evidence="1" id="KW-0433">Leucine-rich repeat</keyword>
<keyword evidence="2" id="KW-0677">Repeat</keyword>
<evidence type="ECO:0000256" key="2">
    <source>
        <dbReference type="ARBA" id="ARBA00022737"/>
    </source>
</evidence>
<dbReference type="InterPro" id="IPR032675">
    <property type="entry name" value="LRR_dom_sf"/>
</dbReference>
<evidence type="ECO:0000313" key="3">
    <source>
        <dbReference type="EMBL" id="UXP32599.1"/>
    </source>
</evidence>
<dbReference type="Gene3D" id="3.80.10.10">
    <property type="entry name" value="Ribonuclease Inhibitor"/>
    <property type="match status" value="1"/>
</dbReference>
<evidence type="ECO:0000256" key="1">
    <source>
        <dbReference type="ARBA" id="ARBA00022614"/>
    </source>
</evidence>
<dbReference type="InterPro" id="IPR050216">
    <property type="entry name" value="LRR_domain-containing"/>
</dbReference>
<name>A0ABY6CQF8_9BACT</name>
<dbReference type="InterPro" id="IPR001611">
    <property type="entry name" value="Leu-rich_rpt"/>
</dbReference>
<dbReference type="EMBL" id="CP106679">
    <property type="protein sequence ID" value="UXP32599.1"/>
    <property type="molecule type" value="Genomic_DNA"/>
</dbReference>
<dbReference type="PROSITE" id="PS51450">
    <property type="entry name" value="LRR"/>
    <property type="match status" value="1"/>
</dbReference>
<dbReference type="PANTHER" id="PTHR48051:SF45">
    <property type="entry name" value="LEUCINE-RICH REPEAT PROTEIN SHOC-2-LIKE"/>
    <property type="match status" value="1"/>
</dbReference>
<dbReference type="PANTHER" id="PTHR48051">
    <property type="match status" value="1"/>
</dbReference>
<dbReference type="RefSeq" id="WP_262310034.1">
    <property type="nucleotide sequence ID" value="NZ_CP106679.1"/>
</dbReference>
<proteinExistence type="predicted"/>
<keyword evidence="4" id="KW-1185">Reference proteome</keyword>
<organism evidence="3 4">
    <name type="scientific">Reichenbachiella agarivorans</name>
    <dbReference type="NCBI Taxonomy" id="2979464"/>
    <lineage>
        <taxon>Bacteria</taxon>
        <taxon>Pseudomonadati</taxon>
        <taxon>Bacteroidota</taxon>
        <taxon>Cytophagia</taxon>
        <taxon>Cytophagales</taxon>
        <taxon>Reichenbachiellaceae</taxon>
        <taxon>Reichenbachiella</taxon>
    </lineage>
</organism>
<dbReference type="SUPFAM" id="SSF52058">
    <property type="entry name" value="L domain-like"/>
    <property type="match status" value="1"/>
</dbReference>
<dbReference type="SMART" id="SM00369">
    <property type="entry name" value="LRR_TYP"/>
    <property type="match status" value="3"/>
</dbReference>
<protein>
    <submittedName>
        <fullName evidence="3">Leucine-rich repeat domain-containing protein</fullName>
    </submittedName>
</protein>